<comment type="similarity">
    <text evidence="1 5">Belongs to the FliD family.</text>
</comment>
<keyword evidence="8" id="KW-0966">Cell projection</keyword>
<organism evidence="8 9">
    <name type="scientific">Shewanella pealeana (strain ATCC 700345 / ANG-SQ1)</name>
    <dbReference type="NCBI Taxonomy" id="398579"/>
    <lineage>
        <taxon>Bacteria</taxon>
        <taxon>Pseudomonadati</taxon>
        <taxon>Pseudomonadota</taxon>
        <taxon>Gammaproteobacteria</taxon>
        <taxon>Alteromonadales</taxon>
        <taxon>Shewanellaceae</taxon>
        <taxon>Shewanella</taxon>
    </lineage>
</organism>
<evidence type="ECO:0000313" key="9">
    <source>
        <dbReference type="Proteomes" id="UP000002608"/>
    </source>
</evidence>
<dbReference type="GO" id="GO:0009421">
    <property type="term" value="C:bacterial-type flagellum filament cap"/>
    <property type="evidence" value="ECO:0007669"/>
    <property type="project" value="InterPro"/>
</dbReference>
<dbReference type="GO" id="GO:0071973">
    <property type="term" value="P:bacterial-type flagellum-dependent cell motility"/>
    <property type="evidence" value="ECO:0007669"/>
    <property type="project" value="TreeGrafter"/>
</dbReference>
<name>A8H294_SHEPA</name>
<dbReference type="Pfam" id="PF07196">
    <property type="entry name" value="Flagellin_IN"/>
    <property type="match status" value="1"/>
</dbReference>
<dbReference type="eggNOG" id="COG1345">
    <property type="taxonomic scope" value="Bacteria"/>
</dbReference>
<dbReference type="AlphaFoldDB" id="A8H294"/>
<dbReference type="OrthoDB" id="9810816at2"/>
<feature type="domain" description="Flagellar hook-associated protein 2 N-terminal" evidence="6">
    <location>
        <begin position="10"/>
        <end position="107"/>
    </location>
</feature>
<dbReference type="Pfam" id="PF02465">
    <property type="entry name" value="FliD_N"/>
    <property type="match status" value="1"/>
</dbReference>
<dbReference type="InterPro" id="IPR003481">
    <property type="entry name" value="FliD_N"/>
</dbReference>
<comment type="subcellular location">
    <subcellularLocation>
        <location evidence="5">Secreted</location>
    </subcellularLocation>
    <subcellularLocation>
        <location evidence="5">Bacterial flagellum</location>
    </subcellularLocation>
</comment>
<keyword evidence="8" id="KW-0969">Cilium</keyword>
<evidence type="ECO:0000256" key="4">
    <source>
        <dbReference type="ARBA" id="ARBA00023143"/>
    </source>
</evidence>
<gene>
    <name evidence="8" type="ordered locus">Spea_1354</name>
</gene>
<sequence>MGLTSVGIGSGMDINGIVSALVGAENDPKVAKFDADEGKINAQISGIGSLKSALTEFQDSLEKLTDPDTFIARKVELSNKDFISATADETAVSGSYKIEVEQLAESQKIGSAAVADATAALGEGSLTFGVDGKDFTVAVEAGDSLETVMKKINDAEDNVGVTATIINGDNGPQLVMTSDKTGTANNITVAATDTDGGTGLAKTFTMTELSAAKDAVLYVDGLKVTSASNEVENVITGVSLTLKDEDLSKSTTLTISPDTDSVKKSVEGFVEAYNALMGTVSDLSSYDAETEQAGILQGDSMIRSLQSQLRGVLSSSFDTSEGTTMLANIGIKTTQQGTLEIDEDILDKALNSDMSQIREMFSAEDTGLAARLDGLAETYVQSGGTLDSRDETLDNQISRLTDSRELFARKMAAYETRLFNQFNAMDLMVASLNQQSSDLFNRLDSLPGMVPQN</sequence>
<dbReference type="STRING" id="398579.Spea_1354"/>
<evidence type="ECO:0000256" key="5">
    <source>
        <dbReference type="RuleBase" id="RU362066"/>
    </source>
</evidence>
<feature type="domain" description="Flagellar hook-associated protein 2 C-terminal" evidence="7">
    <location>
        <begin position="212"/>
        <end position="434"/>
    </location>
</feature>
<dbReference type="GO" id="GO:0007155">
    <property type="term" value="P:cell adhesion"/>
    <property type="evidence" value="ECO:0007669"/>
    <property type="project" value="InterPro"/>
</dbReference>
<dbReference type="GO" id="GO:0005576">
    <property type="term" value="C:extracellular region"/>
    <property type="evidence" value="ECO:0007669"/>
    <property type="project" value="UniProtKB-SubCell"/>
</dbReference>
<dbReference type="Pfam" id="PF07195">
    <property type="entry name" value="FliD_C"/>
    <property type="match status" value="1"/>
</dbReference>
<comment type="function">
    <text evidence="5">Required for morphogenesis and for the elongation of the flagellar filament by facilitating polymerization of the flagellin monomers at the tip of growing filament. Forms a capping structure, which prevents flagellin subunits (transported through the central channel of the flagellum) from leaking out without polymerization at the distal end.</text>
</comment>
<keyword evidence="4 5" id="KW-0975">Bacterial flagellum</keyword>
<dbReference type="EMBL" id="CP000851">
    <property type="protein sequence ID" value="ABV86681.1"/>
    <property type="molecule type" value="Genomic_DNA"/>
</dbReference>
<keyword evidence="8" id="KW-0282">Flagellum</keyword>
<keyword evidence="5" id="KW-0964">Secreted</keyword>
<dbReference type="InterPro" id="IPR010809">
    <property type="entry name" value="FliD_C"/>
</dbReference>
<dbReference type="InterPro" id="IPR010810">
    <property type="entry name" value="Flagellin_hook_IN_motif"/>
</dbReference>
<reference evidence="8 9" key="1">
    <citation type="submission" date="2007-10" db="EMBL/GenBank/DDBJ databases">
        <title>Complete sequence of Shewanella pealeana ATCC 700345.</title>
        <authorList>
            <consortium name="US DOE Joint Genome Institute"/>
            <person name="Copeland A."/>
            <person name="Lucas S."/>
            <person name="Lapidus A."/>
            <person name="Barry K."/>
            <person name="Glavina del Rio T."/>
            <person name="Dalin E."/>
            <person name="Tice H."/>
            <person name="Pitluck S."/>
            <person name="Chertkov O."/>
            <person name="Brettin T."/>
            <person name="Bruce D."/>
            <person name="Detter J.C."/>
            <person name="Han C."/>
            <person name="Schmutz J."/>
            <person name="Larimer F."/>
            <person name="Land M."/>
            <person name="Hauser L."/>
            <person name="Kyrpides N."/>
            <person name="Kim E."/>
            <person name="Zhao J.-S.Z."/>
            <person name="Manno D."/>
            <person name="Hawari J."/>
            <person name="Richardson P."/>
        </authorList>
    </citation>
    <scope>NUCLEOTIDE SEQUENCE [LARGE SCALE GENOMIC DNA]</scope>
    <source>
        <strain evidence="9">ATCC 700345 / ANG-SQ1</strain>
    </source>
</reference>
<dbReference type="Proteomes" id="UP000002608">
    <property type="component" value="Chromosome"/>
</dbReference>
<proteinExistence type="inferred from homology"/>
<accession>A8H294</accession>
<evidence type="ECO:0000313" key="8">
    <source>
        <dbReference type="EMBL" id="ABV86681.1"/>
    </source>
</evidence>
<evidence type="ECO:0000259" key="6">
    <source>
        <dbReference type="Pfam" id="PF02465"/>
    </source>
</evidence>
<evidence type="ECO:0000256" key="3">
    <source>
        <dbReference type="ARBA" id="ARBA00023054"/>
    </source>
</evidence>
<keyword evidence="9" id="KW-1185">Reference proteome</keyword>
<dbReference type="HOGENOM" id="CLU_015182_5_0_6"/>
<evidence type="ECO:0000259" key="7">
    <source>
        <dbReference type="Pfam" id="PF07195"/>
    </source>
</evidence>
<dbReference type="PANTHER" id="PTHR30288:SF0">
    <property type="entry name" value="FLAGELLAR HOOK-ASSOCIATED PROTEIN 2"/>
    <property type="match status" value="1"/>
</dbReference>
<dbReference type="PANTHER" id="PTHR30288">
    <property type="entry name" value="FLAGELLAR CAP/ASSEMBLY PROTEIN FLID"/>
    <property type="match status" value="1"/>
</dbReference>
<dbReference type="Gene3D" id="3.30.70.2120">
    <property type="match status" value="1"/>
</dbReference>
<keyword evidence="3" id="KW-0175">Coiled coil</keyword>
<dbReference type="RefSeq" id="WP_012154607.1">
    <property type="nucleotide sequence ID" value="NC_009901.1"/>
</dbReference>
<evidence type="ECO:0000256" key="1">
    <source>
        <dbReference type="ARBA" id="ARBA00009764"/>
    </source>
</evidence>
<dbReference type="InterPro" id="IPR040026">
    <property type="entry name" value="FliD"/>
</dbReference>
<evidence type="ECO:0000256" key="2">
    <source>
        <dbReference type="ARBA" id="ARBA00011255"/>
    </source>
</evidence>
<dbReference type="GO" id="GO:0009424">
    <property type="term" value="C:bacterial-type flagellum hook"/>
    <property type="evidence" value="ECO:0007669"/>
    <property type="project" value="UniProtKB-UniRule"/>
</dbReference>
<comment type="subunit">
    <text evidence="2 5">Homopentamer.</text>
</comment>
<protein>
    <recommendedName>
        <fullName evidence="5">Flagellar hook-associated protein 2</fullName>
        <shortName evidence="5">HAP2</shortName>
    </recommendedName>
    <alternativeName>
        <fullName evidence="5">Flagellar cap protein</fullName>
    </alternativeName>
</protein>
<dbReference type="KEGG" id="spl:Spea_1354"/>